<feature type="binding site" evidence="7">
    <location>
        <position position="38"/>
    </location>
    <ligand>
        <name>L-tyrosine</name>
        <dbReference type="ChEBI" id="CHEBI:58315"/>
    </ligand>
</feature>
<dbReference type="Gene3D" id="3.10.290.10">
    <property type="entry name" value="RNA-binding S4 domain"/>
    <property type="match status" value="1"/>
</dbReference>
<keyword evidence="5 7" id="KW-0030">Aminoacyl-tRNA synthetase</keyword>
<evidence type="ECO:0000256" key="8">
    <source>
        <dbReference type="PROSITE-ProRule" id="PRU00182"/>
    </source>
</evidence>
<dbReference type="InterPro" id="IPR002307">
    <property type="entry name" value="Tyr-tRNA-ligase"/>
</dbReference>
<keyword evidence="2 7" id="KW-0547">Nucleotide-binding</keyword>
<accession>A0A098EFN2</accession>
<dbReference type="EMBL" id="CCXQ01000041">
    <property type="protein sequence ID" value="CEG20602.1"/>
    <property type="molecule type" value="Genomic_DNA"/>
</dbReference>
<dbReference type="PANTHER" id="PTHR11766">
    <property type="entry name" value="TYROSYL-TRNA SYNTHETASE"/>
    <property type="match status" value="1"/>
</dbReference>
<dbReference type="GO" id="GO:0003723">
    <property type="term" value="F:RNA binding"/>
    <property type="evidence" value="ECO:0007669"/>
    <property type="project" value="UniProtKB-KW"/>
</dbReference>
<dbReference type="PANTHER" id="PTHR11766:SF0">
    <property type="entry name" value="TYROSINE--TRNA LIGASE, MITOCHONDRIAL"/>
    <property type="match status" value="1"/>
</dbReference>
<gene>
    <name evidence="7 9" type="primary">tyrS</name>
    <name evidence="9" type="ORF">ANAPHAGO_00359</name>
</gene>
<dbReference type="GO" id="GO:0005829">
    <property type="term" value="C:cytosol"/>
    <property type="evidence" value="ECO:0007669"/>
    <property type="project" value="TreeGrafter"/>
</dbReference>
<dbReference type="InterPro" id="IPR014729">
    <property type="entry name" value="Rossmann-like_a/b/a_fold"/>
</dbReference>
<keyword evidence="3 7" id="KW-0067">ATP-binding</keyword>
<feature type="short sequence motif" description="'HIGH' region" evidence="7">
    <location>
        <begin position="43"/>
        <end position="52"/>
    </location>
</feature>
<comment type="function">
    <text evidence="7">Catalyzes the attachment of tyrosine to tRNA(Tyr) in a two-step reaction: tyrosine is first activated by ATP to form Tyr-AMP and then transferred to the acceptor end of tRNA(Tyr).</text>
</comment>
<comment type="catalytic activity">
    <reaction evidence="6 7">
        <text>tRNA(Tyr) + L-tyrosine + ATP = L-tyrosyl-tRNA(Tyr) + AMP + diphosphate + H(+)</text>
        <dbReference type="Rhea" id="RHEA:10220"/>
        <dbReference type="Rhea" id="RHEA-COMP:9706"/>
        <dbReference type="Rhea" id="RHEA-COMP:9707"/>
        <dbReference type="ChEBI" id="CHEBI:15378"/>
        <dbReference type="ChEBI" id="CHEBI:30616"/>
        <dbReference type="ChEBI" id="CHEBI:33019"/>
        <dbReference type="ChEBI" id="CHEBI:58315"/>
        <dbReference type="ChEBI" id="CHEBI:78442"/>
        <dbReference type="ChEBI" id="CHEBI:78536"/>
        <dbReference type="ChEBI" id="CHEBI:456215"/>
        <dbReference type="EC" id="6.1.1.1"/>
    </reaction>
</comment>
<dbReference type="AlphaFoldDB" id="A0A098EFN2"/>
<dbReference type="FunFam" id="1.10.240.10:FF:000001">
    <property type="entry name" value="Tyrosine--tRNA ligase"/>
    <property type="match status" value="1"/>
</dbReference>
<feature type="short sequence motif" description="'KMSKS' region" evidence="7">
    <location>
        <begin position="230"/>
        <end position="234"/>
    </location>
</feature>
<dbReference type="Pfam" id="PF00579">
    <property type="entry name" value="tRNA-synt_1b"/>
    <property type="match status" value="1"/>
</dbReference>
<keyword evidence="8" id="KW-0694">RNA-binding</keyword>
<dbReference type="SUPFAM" id="SSF55174">
    <property type="entry name" value="Alpha-L RNA-binding motif"/>
    <property type="match status" value="1"/>
</dbReference>
<evidence type="ECO:0000313" key="9">
    <source>
        <dbReference type="EMBL" id="CEG20602.1"/>
    </source>
</evidence>
<keyword evidence="1 7" id="KW-0436">Ligase</keyword>
<dbReference type="Proteomes" id="UP000055047">
    <property type="component" value="Unassembled WGS sequence"/>
</dbReference>
<evidence type="ECO:0000256" key="4">
    <source>
        <dbReference type="ARBA" id="ARBA00022917"/>
    </source>
</evidence>
<dbReference type="EC" id="6.1.1.1" evidence="7"/>
<feature type="binding site" evidence="7">
    <location>
        <position position="233"/>
    </location>
    <ligand>
        <name>ATP</name>
        <dbReference type="ChEBI" id="CHEBI:30616"/>
    </ligand>
</feature>
<protein>
    <recommendedName>
        <fullName evidence="7">Tyrosine--tRNA ligase</fullName>
        <ecNumber evidence="7">6.1.1.1</ecNumber>
    </recommendedName>
    <alternativeName>
        <fullName evidence="7">Tyrosyl-tRNA synthetase</fullName>
        <shortName evidence="7">TyrRS</shortName>
    </alternativeName>
</protein>
<organism evidence="9 10">
    <name type="scientific">Anaplasma phagocytophilum</name>
    <name type="common">Ehrlichia phagocytophila</name>
    <dbReference type="NCBI Taxonomy" id="948"/>
    <lineage>
        <taxon>Bacteria</taxon>
        <taxon>Pseudomonadati</taxon>
        <taxon>Pseudomonadota</taxon>
        <taxon>Alphaproteobacteria</taxon>
        <taxon>Rickettsiales</taxon>
        <taxon>Anaplasmataceae</taxon>
        <taxon>Anaplasma</taxon>
        <taxon>phagocytophilum group</taxon>
    </lineage>
</organism>
<dbReference type="PRINTS" id="PR01040">
    <property type="entry name" value="TRNASYNTHTYR"/>
</dbReference>
<dbReference type="InterPro" id="IPR024088">
    <property type="entry name" value="Tyr-tRNA-ligase_bac-type"/>
</dbReference>
<dbReference type="PROSITE" id="PS50889">
    <property type="entry name" value="S4"/>
    <property type="match status" value="1"/>
</dbReference>
<feature type="binding site" evidence="7">
    <location>
        <position position="174"/>
    </location>
    <ligand>
        <name>L-tyrosine</name>
        <dbReference type="ChEBI" id="CHEBI:58315"/>
    </ligand>
</feature>
<dbReference type="SUPFAM" id="SSF52374">
    <property type="entry name" value="Nucleotidylyl transferase"/>
    <property type="match status" value="1"/>
</dbReference>
<reference evidence="9 10" key="1">
    <citation type="submission" date="2014-09" db="EMBL/GenBank/DDBJ databases">
        <authorList>
            <person name="Loux Valentin"/>
            <person name="Dugat Thibaut"/>
        </authorList>
    </citation>
    <scope>NUCLEOTIDE SEQUENCE [LARGE SCALE GENOMIC DNA]</scope>
    <source>
        <strain evidence="9 10">BOV-10_179</strain>
    </source>
</reference>
<dbReference type="GO" id="GO:0004831">
    <property type="term" value="F:tyrosine-tRNA ligase activity"/>
    <property type="evidence" value="ECO:0007669"/>
    <property type="project" value="UniProtKB-UniRule"/>
</dbReference>
<comment type="subunit">
    <text evidence="7">Homodimer.</text>
</comment>
<dbReference type="InterPro" id="IPR036986">
    <property type="entry name" value="S4_RNA-bd_sf"/>
</dbReference>
<dbReference type="GO" id="GO:0005524">
    <property type="term" value="F:ATP binding"/>
    <property type="evidence" value="ECO:0007669"/>
    <property type="project" value="UniProtKB-UniRule"/>
</dbReference>
<keyword evidence="4 7" id="KW-0648">Protein biosynthesis</keyword>
<dbReference type="Gene3D" id="1.10.240.10">
    <property type="entry name" value="Tyrosyl-Transfer RNA Synthetase"/>
    <property type="match status" value="1"/>
</dbReference>
<dbReference type="CDD" id="cd00805">
    <property type="entry name" value="TyrRS_core"/>
    <property type="match status" value="1"/>
</dbReference>
<evidence type="ECO:0000256" key="7">
    <source>
        <dbReference type="HAMAP-Rule" id="MF_02006"/>
    </source>
</evidence>
<dbReference type="GO" id="GO:0006437">
    <property type="term" value="P:tyrosyl-tRNA aminoacylation"/>
    <property type="evidence" value="ECO:0007669"/>
    <property type="project" value="UniProtKB-UniRule"/>
</dbReference>
<dbReference type="NCBIfam" id="TIGR00234">
    <property type="entry name" value="tyrS"/>
    <property type="match status" value="1"/>
</dbReference>
<evidence type="ECO:0000256" key="3">
    <source>
        <dbReference type="ARBA" id="ARBA00022840"/>
    </source>
</evidence>
<name>A0A098EFN2_ANAPH</name>
<comment type="similarity">
    <text evidence="7">Belongs to the class-I aminoacyl-tRNA synthetase family. TyrS type 1 subfamily.</text>
</comment>
<evidence type="ECO:0000256" key="2">
    <source>
        <dbReference type="ARBA" id="ARBA00022741"/>
    </source>
</evidence>
<sequence>MEFNSEFLATLCARGYLHQLTDATALDSIMSSGAVTAYIGFDCTANSLHIGSLMQIMLLRYLQRFGHKPIVLLGGATTKVGDPSGKEKTRAMLSEDNISANKEGILRVIKKFLSEDVVVVDNAEWLDNYGYLDFLREIGSKFSVNVMLGLESVKSRLSRDQQLSFLEFSYVLLQSYDFVELHKRYGCILQIGGSDQWGNIVSGIDLARKMGCPQLYGVTTPLLLNSSGAKMGKTADGAIWLDETLYSPYNYWQYFRNVPDQDVGRLLRLFTELPLSEIERLEALKGEELNEAKKILATAVTSICHGAEVALQVENQALKVFEHNDHDELRSITFSRKTLGQGIPISKLLHMWGLEESISAGRRLIRGGGCKINGDVVLDEEKLLNCGDFDDNGGYVAVFCGKKRRLKVVLED</sequence>
<dbReference type="RefSeq" id="WP_060757667.1">
    <property type="nucleotide sequence ID" value="NZ_CCXQ01000041.1"/>
</dbReference>
<evidence type="ECO:0000313" key="10">
    <source>
        <dbReference type="Proteomes" id="UP000055047"/>
    </source>
</evidence>
<keyword evidence="7" id="KW-0963">Cytoplasm</keyword>
<dbReference type="Gene3D" id="3.40.50.620">
    <property type="entry name" value="HUPs"/>
    <property type="match status" value="1"/>
</dbReference>
<dbReference type="CDD" id="cd00165">
    <property type="entry name" value="S4"/>
    <property type="match status" value="1"/>
</dbReference>
<dbReference type="InterPro" id="IPR002305">
    <property type="entry name" value="aa-tRNA-synth_Ic"/>
</dbReference>
<proteinExistence type="inferred from homology"/>
<evidence type="ECO:0000256" key="6">
    <source>
        <dbReference type="ARBA" id="ARBA00048248"/>
    </source>
</evidence>
<feature type="binding site" evidence="7">
    <location>
        <position position="170"/>
    </location>
    <ligand>
        <name>L-tyrosine</name>
        <dbReference type="ChEBI" id="CHEBI:58315"/>
    </ligand>
</feature>
<dbReference type="HAMAP" id="MF_02006">
    <property type="entry name" value="Tyr_tRNA_synth_type1"/>
    <property type="match status" value="1"/>
</dbReference>
<comment type="subcellular location">
    <subcellularLocation>
        <location evidence="7">Cytoplasm</location>
    </subcellularLocation>
</comment>
<evidence type="ECO:0000256" key="5">
    <source>
        <dbReference type="ARBA" id="ARBA00023146"/>
    </source>
</evidence>
<evidence type="ECO:0000256" key="1">
    <source>
        <dbReference type="ARBA" id="ARBA00022598"/>
    </source>
</evidence>
<dbReference type="InterPro" id="IPR024107">
    <property type="entry name" value="Tyr-tRNA-ligase_bac_1"/>
</dbReference>